<dbReference type="AlphaFoldDB" id="A0A803Q7Y0"/>
<name>A0A803Q7Y0_CANSA</name>
<dbReference type="EMBL" id="UZAU01000705">
    <property type="status" value="NOT_ANNOTATED_CDS"/>
    <property type="molecule type" value="Genomic_DNA"/>
</dbReference>
<keyword evidence="2" id="KW-1185">Reference proteome</keyword>
<protein>
    <submittedName>
        <fullName evidence="1">Uncharacterized protein</fullName>
    </submittedName>
</protein>
<dbReference type="EnsemblPlants" id="evm.model.08.1201">
    <property type="protein sequence ID" value="cds.evm.model.08.1201"/>
    <property type="gene ID" value="evm.TU.08.1201"/>
</dbReference>
<reference evidence="1" key="1">
    <citation type="submission" date="2018-11" db="EMBL/GenBank/DDBJ databases">
        <authorList>
            <person name="Grassa J C."/>
        </authorList>
    </citation>
    <scope>NUCLEOTIDE SEQUENCE [LARGE SCALE GENOMIC DNA]</scope>
</reference>
<accession>A0A803Q7Y0</accession>
<evidence type="ECO:0000313" key="1">
    <source>
        <dbReference type="EnsemblPlants" id="cds.evm.model.08.1201"/>
    </source>
</evidence>
<sequence length="172" mass="19196">MGSLTQLLLSNNNLSGVIPKFNSKGYSDWNDKIFNWGSHDRFGTELEVFGNLNNANVLTPLAYVLYADKAYLFYEYSSKGTLFSSGMGIILKSLKEPQVGENRNGALQGVYIYTMRVRMAVNVFALQLWSNSAGTANSNSKTAVNMLDFSNKFSRTSFSTTNQMLADLKVFY</sequence>
<dbReference type="InterPro" id="IPR011009">
    <property type="entry name" value="Kinase-like_dom_sf"/>
</dbReference>
<organism evidence="1 2">
    <name type="scientific">Cannabis sativa</name>
    <name type="common">Hemp</name>
    <name type="synonym">Marijuana</name>
    <dbReference type="NCBI Taxonomy" id="3483"/>
    <lineage>
        <taxon>Eukaryota</taxon>
        <taxon>Viridiplantae</taxon>
        <taxon>Streptophyta</taxon>
        <taxon>Embryophyta</taxon>
        <taxon>Tracheophyta</taxon>
        <taxon>Spermatophyta</taxon>
        <taxon>Magnoliopsida</taxon>
        <taxon>eudicotyledons</taxon>
        <taxon>Gunneridae</taxon>
        <taxon>Pentapetalae</taxon>
        <taxon>rosids</taxon>
        <taxon>fabids</taxon>
        <taxon>Rosales</taxon>
        <taxon>Cannabaceae</taxon>
        <taxon>Cannabis</taxon>
    </lineage>
</organism>
<dbReference type="Gramene" id="evm.model.08.1201">
    <property type="protein sequence ID" value="cds.evm.model.08.1201"/>
    <property type="gene ID" value="evm.TU.08.1201"/>
</dbReference>
<dbReference type="Proteomes" id="UP000596661">
    <property type="component" value="Chromosome 8"/>
</dbReference>
<dbReference type="SUPFAM" id="SSF56112">
    <property type="entry name" value="Protein kinase-like (PK-like)"/>
    <property type="match status" value="1"/>
</dbReference>
<evidence type="ECO:0000313" key="2">
    <source>
        <dbReference type="Proteomes" id="UP000596661"/>
    </source>
</evidence>
<proteinExistence type="predicted"/>
<reference evidence="1" key="2">
    <citation type="submission" date="2021-03" db="UniProtKB">
        <authorList>
            <consortium name="EnsemblPlants"/>
        </authorList>
    </citation>
    <scope>IDENTIFICATION</scope>
</reference>